<feature type="transmembrane region" description="Helical" evidence="6">
    <location>
        <begin position="382"/>
        <end position="401"/>
    </location>
</feature>
<feature type="transmembrane region" description="Helical" evidence="6">
    <location>
        <begin position="359"/>
        <end position="375"/>
    </location>
</feature>
<proteinExistence type="predicted"/>
<organism evidence="8 9">
    <name type="scientific">Cladosporium halotolerans</name>
    <dbReference type="NCBI Taxonomy" id="1052096"/>
    <lineage>
        <taxon>Eukaryota</taxon>
        <taxon>Fungi</taxon>
        <taxon>Dikarya</taxon>
        <taxon>Ascomycota</taxon>
        <taxon>Pezizomycotina</taxon>
        <taxon>Dothideomycetes</taxon>
        <taxon>Dothideomycetidae</taxon>
        <taxon>Cladosporiales</taxon>
        <taxon>Cladosporiaceae</taxon>
        <taxon>Cladosporium</taxon>
    </lineage>
</organism>
<dbReference type="Proteomes" id="UP000803884">
    <property type="component" value="Unassembled WGS sequence"/>
</dbReference>
<dbReference type="PROSITE" id="PS50850">
    <property type="entry name" value="MFS"/>
    <property type="match status" value="1"/>
</dbReference>
<feature type="transmembrane region" description="Helical" evidence="6">
    <location>
        <begin position="274"/>
        <end position="298"/>
    </location>
</feature>
<evidence type="ECO:0000313" key="9">
    <source>
        <dbReference type="Proteomes" id="UP000803884"/>
    </source>
</evidence>
<evidence type="ECO:0000256" key="3">
    <source>
        <dbReference type="ARBA" id="ARBA00022989"/>
    </source>
</evidence>
<feature type="transmembrane region" description="Helical" evidence="6">
    <location>
        <begin position="407"/>
        <end position="433"/>
    </location>
</feature>
<keyword evidence="3 6" id="KW-1133">Transmembrane helix</keyword>
<feature type="transmembrane region" description="Helical" evidence="6">
    <location>
        <begin position="484"/>
        <end position="505"/>
    </location>
</feature>
<feature type="transmembrane region" description="Helical" evidence="6">
    <location>
        <begin position="445"/>
        <end position="464"/>
    </location>
</feature>
<dbReference type="AlphaFoldDB" id="A0AB34KE58"/>
<feature type="transmembrane region" description="Helical" evidence="6">
    <location>
        <begin position="213"/>
        <end position="237"/>
    </location>
</feature>
<keyword evidence="2 6" id="KW-0812">Transmembrane</keyword>
<dbReference type="PANTHER" id="PTHR42718">
    <property type="entry name" value="MAJOR FACILITATOR SUPERFAMILY MULTIDRUG TRANSPORTER MFSC"/>
    <property type="match status" value="1"/>
</dbReference>
<keyword evidence="4 6" id="KW-0472">Membrane</keyword>
<feature type="transmembrane region" description="Helical" evidence="6">
    <location>
        <begin position="126"/>
        <end position="144"/>
    </location>
</feature>
<dbReference type="PANTHER" id="PTHR42718:SF1">
    <property type="entry name" value="LOW AFFINITY AMMONIUM TRANSPORTER"/>
    <property type="match status" value="1"/>
</dbReference>
<dbReference type="CDD" id="cd17476">
    <property type="entry name" value="MFS_Amf1_MDR_like"/>
    <property type="match status" value="1"/>
</dbReference>
<dbReference type="GeneID" id="96009332"/>
<reference evidence="8 9" key="1">
    <citation type="journal article" date="2020" name="Microbiol. Resour. Announc.">
        <title>Draft Genome Sequence of a Cladosporium Species Isolated from the Mesophotic Ascidian Didemnum maculosum.</title>
        <authorList>
            <person name="Gioti A."/>
            <person name="Siaperas R."/>
            <person name="Nikolaivits E."/>
            <person name="Le Goff G."/>
            <person name="Ouazzani J."/>
            <person name="Kotoulas G."/>
            <person name="Topakas E."/>
        </authorList>
    </citation>
    <scope>NUCLEOTIDE SEQUENCE [LARGE SCALE GENOMIC DNA]</scope>
    <source>
        <strain evidence="8 9">TM138-S3</strain>
    </source>
</reference>
<dbReference type="GO" id="GO:0016020">
    <property type="term" value="C:membrane"/>
    <property type="evidence" value="ECO:0007669"/>
    <property type="project" value="UniProtKB-SubCell"/>
</dbReference>
<dbReference type="InterPro" id="IPR020846">
    <property type="entry name" value="MFS_dom"/>
</dbReference>
<comment type="subcellular location">
    <subcellularLocation>
        <location evidence="1">Membrane</location>
        <topology evidence="1">Multi-pass membrane protein</topology>
    </subcellularLocation>
</comment>
<sequence length="508" mass="54100">MTGTSGSFEDQRSDSKPSLDDVEATPGGEKVDEHDEKHPSPDDGVPPAPFSLPREIAFVLMICLAQFLSLASLAQSIAPIEIIGRSFGLVSEAELSWFPASFSLTYGTFILPAGRLGDMYGHRNMYVVGFLWLAVWSVVAGVSVHSGNILFVVSRAFQGIGCALFVPNALAIVGRTYGASPRKNMILALFGAAAPTGWVVGAVFSSIFGQLAWWPWAYFALAIACVAMVSAAFVVIPKDDVPTTSIGDFDFMGAITGVGGLILFSFAWNQAALVGWATVYTYVLLIVGVLLLAAFAVVEIKFSKNPLVPLRGFKGDAALALGVIAAGWGSFGIWVFYLWRLIESLRGYSALAACAQNSPVAISGLCAAVATGFLLSHTKVPYILLLSTLFFLVGQILLATVPVEQIYWAQTFVSIIIMPWGMDMSFPSATILLSNSTPKNDQGMASSLINTTLNYSISLALGIAGTIVKNVNASGTNVLGGYRAAWYFGIGLDGIAAIIALYFVVRYR</sequence>
<evidence type="ECO:0000256" key="5">
    <source>
        <dbReference type="SAM" id="MobiDB-lite"/>
    </source>
</evidence>
<dbReference type="SUPFAM" id="SSF103473">
    <property type="entry name" value="MFS general substrate transporter"/>
    <property type="match status" value="1"/>
</dbReference>
<evidence type="ECO:0000256" key="2">
    <source>
        <dbReference type="ARBA" id="ARBA00022692"/>
    </source>
</evidence>
<dbReference type="InterPro" id="IPR036259">
    <property type="entry name" value="MFS_trans_sf"/>
</dbReference>
<protein>
    <recommendedName>
        <fullName evidence="7">Major facilitator superfamily (MFS) profile domain-containing protein</fullName>
    </recommendedName>
</protein>
<feature type="transmembrane region" description="Helical" evidence="6">
    <location>
        <begin position="318"/>
        <end position="339"/>
    </location>
</feature>
<feature type="transmembrane region" description="Helical" evidence="6">
    <location>
        <begin position="249"/>
        <end position="268"/>
    </location>
</feature>
<feature type="region of interest" description="Disordered" evidence="5">
    <location>
        <begin position="1"/>
        <end position="46"/>
    </location>
</feature>
<feature type="transmembrane region" description="Helical" evidence="6">
    <location>
        <begin position="56"/>
        <end position="77"/>
    </location>
</feature>
<dbReference type="RefSeq" id="XP_069226409.1">
    <property type="nucleotide sequence ID" value="XM_069376494.1"/>
</dbReference>
<evidence type="ECO:0000256" key="6">
    <source>
        <dbReference type="SAM" id="Phobius"/>
    </source>
</evidence>
<feature type="compositionally biased region" description="Basic and acidic residues" evidence="5">
    <location>
        <begin position="29"/>
        <end position="41"/>
    </location>
</feature>
<feature type="transmembrane region" description="Helical" evidence="6">
    <location>
        <begin position="186"/>
        <end position="207"/>
    </location>
</feature>
<dbReference type="Pfam" id="PF07690">
    <property type="entry name" value="MFS_1"/>
    <property type="match status" value="1"/>
</dbReference>
<evidence type="ECO:0000256" key="1">
    <source>
        <dbReference type="ARBA" id="ARBA00004141"/>
    </source>
</evidence>
<accession>A0AB34KE58</accession>
<name>A0AB34KE58_9PEZI</name>
<dbReference type="EMBL" id="JAAQHG020000037">
    <property type="protein sequence ID" value="KAL1583302.1"/>
    <property type="molecule type" value="Genomic_DNA"/>
</dbReference>
<evidence type="ECO:0000259" key="7">
    <source>
        <dbReference type="PROSITE" id="PS50850"/>
    </source>
</evidence>
<evidence type="ECO:0000256" key="4">
    <source>
        <dbReference type="ARBA" id="ARBA00023136"/>
    </source>
</evidence>
<dbReference type="InterPro" id="IPR011701">
    <property type="entry name" value="MFS"/>
</dbReference>
<feature type="domain" description="Major facilitator superfamily (MFS) profile" evidence="7">
    <location>
        <begin position="58"/>
        <end position="508"/>
    </location>
</feature>
<feature type="transmembrane region" description="Helical" evidence="6">
    <location>
        <begin position="97"/>
        <end position="114"/>
    </location>
</feature>
<gene>
    <name evidence="8" type="ORF">WHR41_07890</name>
</gene>
<keyword evidence="9" id="KW-1185">Reference proteome</keyword>
<comment type="caution">
    <text evidence="8">The sequence shown here is derived from an EMBL/GenBank/DDBJ whole genome shotgun (WGS) entry which is preliminary data.</text>
</comment>
<feature type="transmembrane region" description="Helical" evidence="6">
    <location>
        <begin position="156"/>
        <end position="174"/>
    </location>
</feature>
<feature type="compositionally biased region" description="Basic and acidic residues" evidence="5">
    <location>
        <begin position="9"/>
        <end position="19"/>
    </location>
</feature>
<evidence type="ECO:0000313" key="8">
    <source>
        <dbReference type="EMBL" id="KAL1583302.1"/>
    </source>
</evidence>
<dbReference type="GO" id="GO:0022857">
    <property type="term" value="F:transmembrane transporter activity"/>
    <property type="evidence" value="ECO:0007669"/>
    <property type="project" value="InterPro"/>
</dbReference>
<dbReference type="Gene3D" id="1.20.1250.20">
    <property type="entry name" value="MFS general substrate transporter like domains"/>
    <property type="match status" value="2"/>
</dbReference>